<evidence type="ECO:0000256" key="1">
    <source>
        <dbReference type="SAM" id="MobiDB-lite"/>
    </source>
</evidence>
<feature type="compositionally biased region" description="Low complexity" evidence="1">
    <location>
        <begin position="120"/>
        <end position="134"/>
    </location>
</feature>
<gene>
    <name evidence="2" type="ORF">Mgra_00005666</name>
</gene>
<reference evidence="2" key="1">
    <citation type="journal article" date="2020" name="Ecol. Evol.">
        <title>Genome structure and content of the rice root-knot nematode (Meloidogyne graminicola).</title>
        <authorList>
            <person name="Phan N.T."/>
            <person name="Danchin E.G.J."/>
            <person name="Klopp C."/>
            <person name="Perfus-Barbeoch L."/>
            <person name="Kozlowski D.K."/>
            <person name="Koutsovoulos G.D."/>
            <person name="Lopez-Roques C."/>
            <person name="Bouchez O."/>
            <person name="Zahm M."/>
            <person name="Besnard G."/>
            <person name="Bellafiore S."/>
        </authorList>
    </citation>
    <scope>NUCLEOTIDE SEQUENCE</scope>
    <source>
        <strain evidence="2">VN-18</strain>
    </source>
</reference>
<name>A0A8S9ZNZ3_9BILA</name>
<dbReference type="AlphaFoldDB" id="A0A8S9ZNZ3"/>
<sequence length="207" mass="23325">MSKIFHFIPPPHQHSSSLSSSGNDSLDASTSIASATKKNFSSSSKIPQHLINKQEKNNLFLYDENDNKNLTTIQRRRKQFASGNEQIPIYNQPIEQQYRLPYLLAIGDEGGSTSGRGTLPPGYGSSPPTSGSSPEFGHHSKYKISSLSPGRHREKELEHYGYSSNTSQESSPKRKFEIRQRSTLRIPSNNNNEKLIIIERKEMIKHL</sequence>
<protein>
    <submittedName>
        <fullName evidence="2">TMC domain-containing protein</fullName>
    </submittedName>
</protein>
<dbReference type="EMBL" id="JABEBT010000049">
    <property type="protein sequence ID" value="KAF7634923.1"/>
    <property type="molecule type" value="Genomic_DNA"/>
</dbReference>
<accession>A0A8S9ZNZ3</accession>
<evidence type="ECO:0000313" key="2">
    <source>
        <dbReference type="EMBL" id="KAF7634923.1"/>
    </source>
</evidence>
<feature type="compositionally biased region" description="Low complexity" evidence="1">
    <location>
        <begin position="15"/>
        <end position="30"/>
    </location>
</feature>
<organism evidence="2 3">
    <name type="scientific">Meloidogyne graminicola</name>
    <dbReference type="NCBI Taxonomy" id="189291"/>
    <lineage>
        <taxon>Eukaryota</taxon>
        <taxon>Metazoa</taxon>
        <taxon>Ecdysozoa</taxon>
        <taxon>Nematoda</taxon>
        <taxon>Chromadorea</taxon>
        <taxon>Rhabditida</taxon>
        <taxon>Tylenchina</taxon>
        <taxon>Tylenchomorpha</taxon>
        <taxon>Tylenchoidea</taxon>
        <taxon>Meloidogynidae</taxon>
        <taxon>Meloidogyninae</taxon>
        <taxon>Meloidogyne</taxon>
    </lineage>
</organism>
<comment type="caution">
    <text evidence="2">The sequence shown here is derived from an EMBL/GenBank/DDBJ whole genome shotgun (WGS) entry which is preliminary data.</text>
</comment>
<evidence type="ECO:0000313" key="3">
    <source>
        <dbReference type="Proteomes" id="UP000605970"/>
    </source>
</evidence>
<proteinExistence type="predicted"/>
<keyword evidence="3" id="KW-1185">Reference proteome</keyword>
<dbReference type="Proteomes" id="UP000605970">
    <property type="component" value="Unassembled WGS sequence"/>
</dbReference>
<feature type="region of interest" description="Disordered" evidence="1">
    <location>
        <begin position="1"/>
        <end position="30"/>
    </location>
</feature>
<dbReference type="OrthoDB" id="5906617at2759"/>
<feature type="region of interest" description="Disordered" evidence="1">
    <location>
        <begin position="109"/>
        <end position="177"/>
    </location>
</feature>